<evidence type="ECO:0000256" key="9">
    <source>
        <dbReference type="ARBA" id="ARBA00023170"/>
    </source>
</evidence>
<name>A0A811JXV6_BURXY</name>
<dbReference type="PANTHER" id="PTHR46011:SF6">
    <property type="entry name" value="HIGH ZINC ACTIVATED NUCLEAR RECEPTOR PROTEIN"/>
    <property type="match status" value="1"/>
</dbReference>
<evidence type="ECO:0000256" key="4">
    <source>
        <dbReference type="ARBA" id="ARBA00022771"/>
    </source>
</evidence>
<dbReference type="InterPro" id="IPR000536">
    <property type="entry name" value="Nucl_hrmn_rcpt_lig-bd"/>
</dbReference>
<gene>
    <name evidence="15" type="ORF">BXYJ_LOCUS631</name>
</gene>
<dbReference type="Pfam" id="PF00105">
    <property type="entry name" value="zf-C4"/>
    <property type="match status" value="1"/>
</dbReference>
<dbReference type="Gene3D" id="3.30.50.10">
    <property type="entry name" value="Erythroid Transcription Factor GATA-1, subunit A"/>
    <property type="match status" value="1"/>
</dbReference>
<evidence type="ECO:0000256" key="11">
    <source>
        <dbReference type="RuleBase" id="RU004334"/>
    </source>
</evidence>
<dbReference type="SUPFAM" id="SSF48508">
    <property type="entry name" value="Nuclear receptor ligand-binding domain"/>
    <property type="match status" value="1"/>
</dbReference>
<dbReference type="GO" id="GO:0003700">
    <property type="term" value="F:DNA-binding transcription factor activity"/>
    <property type="evidence" value="ECO:0007669"/>
    <property type="project" value="InterPro"/>
</dbReference>
<dbReference type="SUPFAM" id="SSF57716">
    <property type="entry name" value="Glucocorticoid receptor-like (DNA-binding domain)"/>
    <property type="match status" value="1"/>
</dbReference>
<keyword evidence="6 11" id="KW-0805">Transcription regulation</keyword>
<evidence type="ECO:0000256" key="5">
    <source>
        <dbReference type="ARBA" id="ARBA00022833"/>
    </source>
</evidence>
<feature type="domain" description="NR LBD" evidence="14">
    <location>
        <begin position="131"/>
        <end position="379"/>
    </location>
</feature>
<dbReference type="PROSITE" id="PS51030">
    <property type="entry name" value="NUCLEAR_REC_DBD_2"/>
    <property type="match status" value="1"/>
</dbReference>
<evidence type="ECO:0000256" key="7">
    <source>
        <dbReference type="ARBA" id="ARBA00023125"/>
    </source>
</evidence>
<evidence type="ECO:0000256" key="3">
    <source>
        <dbReference type="ARBA" id="ARBA00022723"/>
    </source>
</evidence>
<evidence type="ECO:0000256" key="12">
    <source>
        <dbReference type="SAM" id="MobiDB-lite"/>
    </source>
</evidence>
<evidence type="ECO:0000259" key="13">
    <source>
        <dbReference type="PROSITE" id="PS51030"/>
    </source>
</evidence>
<evidence type="ECO:0000256" key="10">
    <source>
        <dbReference type="ARBA" id="ARBA00023242"/>
    </source>
</evidence>
<reference evidence="15" key="1">
    <citation type="submission" date="2020-09" db="EMBL/GenBank/DDBJ databases">
        <authorList>
            <person name="Kikuchi T."/>
        </authorList>
    </citation>
    <scope>NUCLEOTIDE SEQUENCE</scope>
    <source>
        <strain evidence="15">Ka4C1</strain>
    </source>
</reference>
<dbReference type="PRINTS" id="PR00047">
    <property type="entry name" value="STROIDFINGER"/>
</dbReference>
<dbReference type="Proteomes" id="UP000659654">
    <property type="component" value="Unassembled WGS sequence"/>
</dbReference>
<comment type="subcellular location">
    <subcellularLocation>
        <location evidence="1 11">Nucleus</location>
    </subcellularLocation>
</comment>
<dbReference type="AlphaFoldDB" id="A0A811JXV6"/>
<dbReference type="SMART" id="SM00430">
    <property type="entry name" value="HOLI"/>
    <property type="match status" value="1"/>
</dbReference>
<feature type="region of interest" description="Disordered" evidence="12">
    <location>
        <begin position="91"/>
        <end position="130"/>
    </location>
</feature>
<dbReference type="OrthoDB" id="10018779at2759"/>
<keyword evidence="4 11" id="KW-0863">Zinc-finger</keyword>
<dbReference type="Proteomes" id="UP000582659">
    <property type="component" value="Unassembled WGS sequence"/>
</dbReference>
<dbReference type="EMBL" id="CAJFDI010000001">
    <property type="protein sequence ID" value="CAD5208395.1"/>
    <property type="molecule type" value="Genomic_DNA"/>
</dbReference>
<keyword evidence="3 11" id="KW-0479">Metal-binding</keyword>
<feature type="domain" description="Nuclear receptor" evidence="13">
    <location>
        <begin position="14"/>
        <end position="89"/>
    </location>
</feature>
<keyword evidence="5 11" id="KW-0862">Zinc</keyword>
<dbReference type="InterPro" id="IPR013088">
    <property type="entry name" value="Znf_NHR/GATA"/>
</dbReference>
<dbReference type="InterPro" id="IPR001628">
    <property type="entry name" value="Znf_hrmn_rcpt"/>
</dbReference>
<sequence length="379" mass="43709">MSEKSEQEESTSTHDECRVCGTTPASSHFGINSCRSCAAFFRRSIVLNRKYSCRFGGECDIEKDARTTCAHCRLKKCLTMGMETKNIRHYFDKNGPRSARSSISHSEKSERIYKTSPVPTPPSAPQQVDPHMPSLVTGYRKYLEDTKTLYIALHPENVFTQEITFKLVTIEEHAQFDRACIVYYVKMLNEYFRPFIDFTREEKMTIVEKYHLFFSLLNQNYLNTLYFSDDKSKLLLSYGNYVVRNGCAHFFSKTTTDIDSVARSFVNVRDKFHKIADKFIHVRPDETEVAALAGILLWREANSLYPDRGYDLILEQILAELCEYCKLKYGTLTYGLKFGTLMCLLRDLEDSSATLNESMFMGILIVDKFPPANIRTIFT</sequence>
<comment type="caution">
    <text evidence="15">The sequence shown here is derived from an EMBL/GenBank/DDBJ whole genome shotgun (WGS) entry which is preliminary data.</text>
</comment>
<keyword evidence="7 11" id="KW-0238">DNA-binding</keyword>
<keyword evidence="16" id="KW-1185">Reference proteome</keyword>
<dbReference type="Gene3D" id="1.10.565.10">
    <property type="entry name" value="Retinoid X Receptor"/>
    <property type="match status" value="1"/>
</dbReference>
<organism evidence="15 16">
    <name type="scientific">Bursaphelenchus xylophilus</name>
    <name type="common">Pinewood nematode worm</name>
    <name type="synonym">Aphelenchoides xylophilus</name>
    <dbReference type="NCBI Taxonomy" id="6326"/>
    <lineage>
        <taxon>Eukaryota</taxon>
        <taxon>Metazoa</taxon>
        <taxon>Ecdysozoa</taxon>
        <taxon>Nematoda</taxon>
        <taxon>Chromadorea</taxon>
        <taxon>Rhabditida</taxon>
        <taxon>Tylenchina</taxon>
        <taxon>Tylenchomorpha</taxon>
        <taxon>Aphelenchoidea</taxon>
        <taxon>Aphelenchoididae</taxon>
        <taxon>Bursaphelenchus</taxon>
    </lineage>
</organism>
<evidence type="ECO:0000313" key="15">
    <source>
        <dbReference type="EMBL" id="CAD5208395.1"/>
    </source>
</evidence>
<dbReference type="InterPro" id="IPR049636">
    <property type="entry name" value="HNF4-like_DBD"/>
</dbReference>
<evidence type="ECO:0000256" key="8">
    <source>
        <dbReference type="ARBA" id="ARBA00023163"/>
    </source>
</evidence>
<keyword evidence="8 11" id="KW-0804">Transcription</keyword>
<accession>A0A811JXV6</accession>
<evidence type="ECO:0000256" key="6">
    <source>
        <dbReference type="ARBA" id="ARBA00023015"/>
    </source>
</evidence>
<dbReference type="PROSITE" id="PS00031">
    <property type="entry name" value="NUCLEAR_REC_DBD_1"/>
    <property type="match status" value="1"/>
</dbReference>
<evidence type="ECO:0000256" key="2">
    <source>
        <dbReference type="ARBA" id="ARBA00005993"/>
    </source>
</evidence>
<dbReference type="Pfam" id="PF00104">
    <property type="entry name" value="Hormone_recep"/>
    <property type="match status" value="1"/>
</dbReference>
<dbReference type="GO" id="GO:0008270">
    <property type="term" value="F:zinc ion binding"/>
    <property type="evidence" value="ECO:0007669"/>
    <property type="project" value="UniProtKB-KW"/>
</dbReference>
<dbReference type="EMBL" id="CAJFCV020000001">
    <property type="protein sequence ID" value="CAG9081323.1"/>
    <property type="molecule type" value="Genomic_DNA"/>
</dbReference>
<evidence type="ECO:0000313" key="16">
    <source>
        <dbReference type="Proteomes" id="UP000659654"/>
    </source>
</evidence>
<dbReference type="GO" id="GO:0000978">
    <property type="term" value="F:RNA polymerase II cis-regulatory region sequence-specific DNA binding"/>
    <property type="evidence" value="ECO:0007669"/>
    <property type="project" value="InterPro"/>
</dbReference>
<dbReference type="SMR" id="A0A811JXV6"/>
<dbReference type="SMART" id="SM00399">
    <property type="entry name" value="ZnF_C4"/>
    <property type="match status" value="1"/>
</dbReference>
<keyword evidence="9 11" id="KW-0675">Receptor</keyword>
<dbReference type="PANTHER" id="PTHR46011">
    <property type="entry name" value="NUCLEAR HORMONE RECEPTOR FAMILY MEMBER NHR-86-RELATED"/>
    <property type="match status" value="1"/>
</dbReference>
<proteinExistence type="inferred from homology"/>
<dbReference type="InterPro" id="IPR035500">
    <property type="entry name" value="NHR-like_dom_sf"/>
</dbReference>
<protein>
    <submittedName>
        <fullName evidence="15">(pine wood nematode) hypothetical protein</fullName>
    </submittedName>
</protein>
<dbReference type="GO" id="GO:0005634">
    <property type="term" value="C:nucleus"/>
    <property type="evidence" value="ECO:0007669"/>
    <property type="project" value="UniProtKB-SubCell"/>
</dbReference>
<dbReference type="CDD" id="cd06960">
    <property type="entry name" value="NR_DBD_HNF4A"/>
    <property type="match status" value="1"/>
</dbReference>
<comment type="similarity">
    <text evidence="2 11">Belongs to the nuclear hormone receptor family.</text>
</comment>
<evidence type="ECO:0000256" key="1">
    <source>
        <dbReference type="ARBA" id="ARBA00004123"/>
    </source>
</evidence>
<evidence type="ECO:0000259" key="14">
    <source>
        <dbReference type="PROSITE" id="PS51843"/>
    </source>
</evidence>
<dbReference type="PROSITE" id="PS51843">
    <property type="entry name" value="NR_LBD"/>
    <property type="match status" value="1"/>
</dbReference>
<keyword evidence="10 11" id="KW-0539">Nucleus</keyword>